<gene>
    <name evidence="2" type="ORF">PG986_002283</name>
</gene>
<dbReference type="EMBL" id="JAQQWE010000001">
    <property type="protein sequence ID" value="KAK7968006.1"/>
    <property type="molecule type" value="Genomic_DNA"/>
</dbReference>
<comment type="caution">
    <text evidence="2">The sequence shown here is derived from an EMBL/GenBank/DDBJ whole genome shotgun (WGS) entry which is preliminary data.</text>
</comment>
<dbReference type="GeneID" id="92071567"/>
<proteinExistence type="predicted"/>
<feature type="compositionally biased region" description="Basic and acidic residues" evidence="1">
    <location>
        <begin position="102"/>
        <end position="118"/>
    </location>
</feature>
<reference evidence="2 3" key="1">
    <citation type="submission" date="2023-01" db="EMBL/GenBank/DDBJ databases">
        <title>Analysis of 21 Apiospora genomes using comparative genomics revels a genus with tremendous synthesis potential of carbohydrate active enzymes and secondary metabolites.</title>
        <authorList>
            <person name="Sorensen T."/>
        </authorList>
    </citation>
    <scope>NUCLEOTIDE SEQUENCE [LARGE SCALE GENOMIC DNA]</scope>
    <source>
        <strain evidence="2 3">CBS 24483</strain>
    </source>
</reference>
<keyword evidence="3" id="KW-1185">Reference proteome</keyword>
<protein>
    <submittedName>
        <fullName evidence="2">Uncharacterized protein</fullName>
    </submittedName>
</protein>
<dbReference type="Proteomes" id="UP001391051">
    <property type="component" value="Unassembled WGS sequence"/>
</dbReference>
<feature type="compositionally biased region" description="Polar residues" evidence="1">
    <location>
        <begin position="119"/>
        <end position="128"/>
    </location>
</feature>
<accession>A0ABR1QZ66</accession>
<dbReference type="RefSeq" id="XP_066707398.1">
    <property type="nucleotide sequence ID" value="XM_066838505.1"/>
</dbReference>
<evidence type="ECO:0000313" key="2">
    <source>
        <dbReference type="EMBL" id="KAK7968006.1"/>
    </source>
</evidence>
<feature type="region of interest" description="Disordered" evidence="1">
    <location>
        <begin position="102"/>
        <end position="129"/>
    </location>
</feature>
<organism evidence="2 3">
    <name type="scientific">Apiospora aurea</name>
    <dbReference type="NCBI Taxonomy" id="335848"/>
    <lineage>
        <taxon>Eukaryota</taxon>
        <taxon>Fungi</taxon>
        <taxon>Dikarya</taxon>
        <taxon>Ascomycota</taxon>
        <taxon>Pezizomycotina</taxon>
        <taxon>Sordariomycetes</taxon>
        <taxon>Xylariomycetidae</taxon>
        <taxon>Amphisphaeriales</taxon>
        <taxon>Apiosporaceae</taxon>
        <taxon>Apiospora</taxon>
    </lineage>
</organism>
<evidence type="ECO:0000256" key="1">
    <source>
        <dbReference type="SAM" id="MobiDB-lite"/>
    </source>
</evidence>
<evidence type="ECO:0000313" key="3">
    <source>
        <dbReference type="Proteomes" id="UP001391051"/>
    </source>
</evidence>
<sequence>MAAPGTSLDAVEASLQRKAKVVFQELFRVVSAVEANRHGPVQRREGDPVLRHLDQLSEDDPVLRDIKDGTDSIYARLKPLLATRPQDAEAQTEIRGNVKLIVETRDKGQQTERSKQDRGTQTLSTQPVDLTEPKILDRLSEDVGILTEKLPREILIDIMEVARDTFEFIHLKYGPEPREPSYHYWLDCPNLNRINAMSKTNQYMRYFSSGTDEIARTADLESLSDASVAFFKSLFPGYDVSEPFPKFNGLPDPIRSMLNTFIILGHQEKPSIVLWLQGVPFQLNCNPSKSLVYLDGFVDEWRSLSKEGIAASETPDGYVNMLTRFPHVLLKIDEVFNGLCRILAPDEHELAAPVLGGANTLDNLIEAWRWVLGPIMS</sequence>
<name>A0ABR1QZ66_9PEZI</name>